<evidence type="ECO:0000313" key="3">
    <source>
        <dbReference type="EMBL" id="RED93366.1"/>
    </source>
</evidence>
<comment type="caution">
    <text evidence="3">The sequence shown here is derived from an EMBL/GenBank/DDBJ whole genome shotgun (WGS) entry which is preliminary data.</text>
</comment>
<evidence type="ECO:0000313" key="4">
    <source>
        <dbReference type="Proteomes" id="UP000256779"/>
    </source>
</evidence>
<dbReference type="EMBL" id="QREG01000025">
    <property type="protein sequence ID" value="RED93366.1"/>
    <property type="molecule type" value="Genomic_DNA"/>
</dbReference>
<feature type="chain" id="PRO_5017829481" description="Seryl-tRNA synthetase" evidence="2">
    <location>
        <begin position="23"/>
        <end position="108"/>
    </location>
</feature>
<keyword evidence="2" id="KW-0732">Signal</keyword>
<proteinExistence type="predicted"/>
<dbReference type="AlphaFoldDB" id="A0A3D9KZ30"/>
<organism evidence="3 4">
    <name type="scientific">Marinoscillum furvescens DSM 4134</name>
    <dbReference type="NCBI Taxonomy" id="1122208"/>
    <lineage>
        <taxon>Bacteria</taxon>
        <taxon>Pseudomonadati</taxon>
        <taxon>Bacteroidota</taxon>
        <taxon>Cytophagia</taxon>
        <taxon>Cytophagales</taxon>
        <taxon>Reichenbachiellaceae</taxon>
        <taxon>Marinoscillum</taxon>
    </lineage>
</organism>
<evidence type="ECO:0000256" key="1">
    <source>
        <dbReference type="SAM" id="Phobius"/>
    </source>
</evidence>
<name>A0A3D9KZ30_MARFU</name>
<dbReference type="RefSeq" id="WP_115869903.1">
    <property type="nucleotide sequence ID" value="NZ_QREG01000025.1"/>
</dbReference>
<keyword evidence="1" id="KW-1133">Transmembrane helix</keyword>
<feature type="signal peptide" evidence="2">
    <location>
        <begin position="1"/>
        <end position="22"/>
    </location>
</feature>
<keyword evidence="1" id="KW-0472">Membrane</keyword>
<sequence length="108" mass="12406">MKISKPIILTALLTFFSSLAFANESENLTSDNVSEKSEKEVRMRVDFLKDRISEIQQMEPSTMDQFEKTQVKEELKKIKKELKVAHNEHITISVGGLIIIILLLIIIF</sequence>
<feature type="transmembrane region" description="Helical" evidence="1">
    <location>
        <begin position="89"/>
        <end position="107"/>
    </location>
</feature>
<evidence type="ECO:0000256" key="2">
    <source>
        <dbReference type="SAM" id="SignalP"/>
    </source>
</evidence>
<keyword evidence="1" id="KW-0812">Transmembrane</keyword>
<evidence type="ECO:0008006" key="5">
    <source>
        <dbReference type="Google" id="ProtNLM"/>
    </source>
</evidence>
<dbReference type="Proteomes" id="UP000256779">
    <property type="component" value="Unassembled WGS sequence"/>
</dbReference>
<protein>
    <recommendedName>
        <fullName evidence="5">Seryl-tRNA synthetase</fullName>
    </recommendedName>
</protein>
<gene>
    <name evidence="3" type="ORF">C7460_12511</name>
</gene>
<keyword evidence="4" id="KW-1185">Reference proteome</keyword>
<reference evidence="3 4" key="1">
    <citation type="submission" date="2018-07" db="EMBL/GenBank/DDBJ databases">
        <title>Genomic Encyclopedia of Type Strains, Phase IV (KMG-IV): sequencing the most valuable type-strain genomes for metagenomic binning, comparative biology and taxonomic classification.</title>
        <authorList>
            <person name="Goeker M."/>
        </authorList>
    </citation>
    <scope>NUCLEOTIDE SEQUENCE [LARGE SCALE GENOMIC DNA]</scope>
    <source>
        <strain evidence="3 4">DSM 4134</strain>
    </source>
</reference>
<accession>A0A3D9KZ30</accession>